<evidence type="ECO:0000259" key="3">
    <source>
        <dbReference type="PROSITE" id="PS50089"/>
    </source>
</evidence>
<dbReference type="OrthoDB" id="8062037at2759"/>
<accession>A0A9W8E5K2</accession>
<dbReference type="Proteomes" id="UP001150925">
    <property type="component" value="Unassembled WGS sequence"/>
</dbReference>
<evidence type="ECO:0000313" key="5">
    <source>
        <dbReference type="Proteomes" id="UP001150925"/>
    </source>
</evidence>
<proteinExistence type="predicted"/>
<dbReference type="AlphaFoldDB" id="A0A9W8E5K2"/>
<organism evidence="4 5">
    <name type="scientific">Dispira parvispora</name>
    <dbReference type="NCBI Taxonomy" id="1520584"/>
    <lineage>
        <taxon>Eukaryota</taxon>
        <taxon>Fungi</taxon>
        <taxon>Fungi incertae sedis</taxon>
        <taxon>Zoopagomycota</taxon>
        <taxon>Kickxellomycotina</taxon>
        <taxon>Dimargaritomycetes</taxon>
        <taxon>Dimargaritales</taxon>
        <taxon>Dimargaritaceae</taxon>
        <taxon>Dispira</taxon>
    </lineage>
</organism>
<protein>
    <submittedName>
        <fullName evidence="4">E3 ubiquitin-protein ligase rnf13</fullName>
        <ecNumber evidence="4">2.3.2.27</ecNumber>
    </submittedName>
</protein>
<sequence>RRHPGDDLDAVRLDTNDRASGDTFSTTSTSGWVIVIAIVFSTLFVILAGIRCLFLLRKTQWARNHGFGFPEHHNRTTLAGGPFGHLGEQGEDDYTLTDEMVYHFPLIKLDEKNIDHVCDFNFSALSAGNDTKVELCSPSASGKGFPLEKNLTSVVSTAVTDSSNENIREEVFMGALVDQPNEKVGFQEDQIKVDRASPSSIAPSGESKVEPIVLPSNVVDIPKNHNVLLGHDLAITGKYPVDPSENTTSQGDNHSFHSENSAVSSCSICLDEFSLGDLVRILPCHHSFHAHCIDLWLKSRHSHCPLCKFNCYFYLKDHYPELFPSPSTPGPHASTSHTFSSALGHSDNFSRYPPWLLFRRPQHPPNAIMYGGGFRGVHPTMHIPTYNGSYGNHYRSQDSTFVTVETENTTVSPGQPTTMNGGALE</sequence>
<keyword evidence="2" id="KW-0812">Transmembrane</keyword>
<feature type="domain" description="RING-type" evidence="3">
    <location>
        <begin position="266"/>
        <end position="308"/>
    </location>
</feature>
<dbReference type="SUPFAM" id="SSF57850">
    <property type="entry name" value="RING/U-box"/>
    <property type="match status" value="1"/>
</dbReference>
<keyword evidence="4" id="KW-0808">Transferase</keyword>
<feature type="transmembrane region" description="Helical" evidence="2">
    <location>
        <begin position="32"/>
        <end position="56"/>
    </location>
</feature>
<evidence type="ECO:0000256" key="2">
    <source>
        <dbReference type="SAM" id="Phobius"/>
    </source>
</evidence>
<dbReference type="InterPro" id="IPR001841">
    <property type="entry name" value="Znf_RING"/>
</dbReference>
<keyword evidence="4" id="KW-0012">Acyltransferase</keyword>
<comment type="caution">
    <text evidence="4">The sequence shown here is derived from an EMBL/GenBank/DDBJ whole genome shotgun (WGS) entry which is preliminary data.</text>
</comment>
<keyword evidence="5" id="KW-1185">Reference proteome</keyword>
<keyword evidence="2" id="KW-1133">Transmembrane helix</keyword>
<feature type="non-terminal residue" evidence="4">
    <location>
        <position position="1"/>
    </location>
</feature>
<dbReference type="GO" id="GO:0061630">
    <property type="term" value="F:ubiquitin protein ligase activity"/>
    <property type="evidence" value="ECO:0007669"/>
    <property type="project" value="UniProtKB-EC"/>
</dbReference>
<name>A0A9W8E5K2_9FUNG</name>
<dbReference type="InterPro" id="IPR013083">
    <property type="entry name" value="Znf_RING/FYVE/PHD"/>
</dbReference>
<dbReference type="PANTHER" id="PTHR45676:SF41">
    <property type="entry name" value="RING-H2 FINGER PROTEIN ATL66"/>
    <property type="match status" value="1"/>
</dbReference>
<evidence type="ECO:0000313" key="4">
    <source>
        <dbReference type="EMBL" id="KAJ1959751.1"/>
    </source>
</evidence>
<dbReference type="Pfam" id="PF13639">
    <property type="entry name" value="zf-RING_2"/>
    <property type="match status" value="1"/>
</dbReference>
<dbReference type="GO" id="GO:0008270">
    <property type="term" value="F:zinc ion binding"/>
    <property type="evidence" value="ECO:0007669"/>
    <property type="project" value="UniProtKB-KW"/>
</dbReference>
<dbReference type="CDD" id="cd16473">
    <property type="entry name" value="RING-H2_RNF103"/>
    <property type="match status" value="1"/>
</dbReference>
<dbReference type="PROSITE" id="PS50089">
    <property type="entry name" value="ZF_RING_2"/>
    <property type="match status" value="1"/>
</dbReference>
<evidence type="ECO:0000256" key="1">
    <source>
        <dbReference type="PROSITE-ProRule" id="PRU00175"/>
    </source>
</evidence>
<keyword evidence="2" id="KW-0472">Membrane</keyword>
<keyword evidence="1" id="KW-0479">Metal-binding</keyword>
<reference evidence="4" key="1">
    <citation type="submission" date="2022-07" db="EMBL/GenBank/DDBJ databases">
        <title>Phylogenomic reconstructions and comparative analyses of Kickxellomycotina fungi.</title>
        <authorList>
            <person name="Reynolds N.K."/>
            <person name="Stajich J.E."/>
            <person name="Barry K."/>
            <person name="Grigoriev I.V."/>
            <person name="Crous P."/>
            <person name="Smith M.E."/>
        </authorList>
    </citation>
    <scope>NUCLEOTIDE SEQUENCE</scope>
    <source>
        <strain evidence="4">RSA 1196</strain>
    </source>
</reference>
<dbReference type="PANTHER" id="PTHR45676">
    <property type="entry name" value="RING-H2 FINGER PROTEIN ATL51-RELATED"/>
    <property type="match status" value="1"/>
</dbReference>
<gene>
    <name evidence="4" type="primary">RNF13</name>
    <name evidence="4" type="ORF">IWQ62_004491</name>
</gene>
<dbReference type="EMBL" id="JANBPY010001506">
    <property type="protein sequence ID" value="KAJ1959751.1"/>
    <property type="molecule type" value="Genomic_DNA"/>
</dbReference>
<keyword evidence="1" id="KW-0862">Zinc</keyword>
<keyword evidence="1" id="KW-0863">Zinc-finger</keyword>
<dbReference type="Gene3D" id="3.30.40.10">
    <property type="entry name" value="Zinc/RING finger domain, C3HC4 (zinc finger)"/>
    <property type="match status" value="1"/>
</dbReference>
<dbReference type="SMART" id="SM00184">
    <property type="entry name" value="RING"/>
    <property type="match status" value="1"/>
</dbReference>
<dbReference type="EC" id="2.3.2.27" evidence="4"/>